<evidence type="ECO:0000313" key="2">
    <source>
        <dbReference type="EMBL" id="DAD26137.1"/>
    </source>
</evidence>
<dbReference type="GO" id="GO:0006508">
    <property type="term" value="P:proteolysis"/>
    <property type="evidence" value="ECO:0007669"/>
    <property type="project" value="InterPro"/>
</dbReference>
<proteinExistence type="inferred from homology"/>
<dbReference type="GO" id="GO:0004185">
    <property type="term" value="F:serine-type carboxypeptidase activity"/>
    <property type="evidence" value="ECO:0007669"/>
    <property type="project" value="InterPro"/>
</dbReference>
<protein>
    <submittedName>
        <fullName evidence="2">Uncharacterized protein</fullName>
    </submittedName>
</protein>
<keyword evidence="3" id="KW-1185">Reference proteome</keyword>
<dbReference type="Gene3D" id="3.40.50.1820">
    <property type="entry name" value="alpha/beta hydrolase"/>
    <property type="match status" value="1"/>
</dbReference>
<dbReference type="SUPFAM" id="SSF53474">
    <property type="entry name" value="alpha/beta-Hydrolases"/>
    <property type="match status" value="1"/>
</dbReference>
<dbReference type="Pfam" id="PF00450">
    <property type="entry name" value="Peptidase_S10"/>
    <property type="match status" value="1"/>
</dbReference>
<dbReference type="InterPro" id="IPR001563">
    <property type="entry name" value="Peptidase_S10"/>
</dbReference>
<dbReference type="AlphaFoldDB" id="A0A822Y0Z8"/>
<dbReference type="Proteomes" id="UP000607653">
    <property type="component" value="Unassembled WGS sequence"/>
</dbReference>
<accession>A0A822Y0Z8</accession>
<reference evidence="2 3" key="1">
    <citation type="journal article" date="2020" name="Mol. Biol. Evol.">
        <title>Distinct Expression and Methylation Patterns for Genes with Different Fates following a Single Whole-Genome Duplication in Flowering Plants.</title>
        <authorList>
            <person name="Shi T."/>
            <person name="Rahmani R.S."/>
            <person name="Gugger P.F."/>
            <person name="Wang M."/>
            <person name="Li H."/>
            <person name="Zhang Y."/>
            <person name="Li Z."/>
            <person name="Wang Q."/>
            <person name="Van de Peer Y."/>
            <person name="Marchal K."/>
            <person name="Chen J."/>
        </authorList>
    </citation>
    <scope>NUCLEOTIDE SEQUENCE [LARGE SCALE GENOMIC DNA]</scope>
    <source>
        <tissue evidence="2">Leaf</tissue>
    </source>
</reference>
<name>A0A822Y0Z8_NELNU</name>
<organism evidence="2 3">
    <name type="scientific">Nelumbo nucifera</name>
    <name type="common">Sacred lotus</name>
    <dbReference type="NCBI Taxonomy" id="4432"/>
    <lineage>
        <taxon>Eukaryota</taxon>
        <taxon>Viridiplantae</taxon>
        <taxon>Streptophyta</taxon>
        <taxon>Embryophyta</taxon>
        <taxon>Tracheophyta</taxon>
        <taxon>Spermatophyta</taxon>
        <taxon>Magnoliopsida</taxon>
        <taxon>Proteales</taxon>
        <taxon>Nelumbonaceae</taxon>
        <taxon>Nelumbo</taxon>
    </lineage>
</organism>
<dbReference type="InterPro" id="IPR029058">
    <property type="entry name" value="AB_hydrolase_fold"/>
</dbReference>
<gene>
    <name evidence="2" type="ORF">HUJ06_027605</name>
</gene>
<evidence type="ECO:0000313" key="3">
    <source>
        <dbReference type="Proteomes" id="UP000607653"/>
    </source>
</evidence>
<comment type="similarity">
    <text evidence="1">Belongs to the peptidase S10 family.</text>
</comment>
<evidence type="ECO:0000256" key="1">
    <source>
        <dbReference type="ARBA" id="ARBA00009431"/>
    </source>
</evidence>
<comment type="caution">
    <text evidence="2">The sequence shown here is derived from an EMBL/GenBank/DDBJ whole genome shotgun (WGS) entry which is preliminary data.</text>
</comment>
<sequence>MLLGQPSVNFNQYGGYVTVDGSAGWALFYYFVEAPDAMSRPLVLWINGGVLITNF</sequence>
<dbReference type="EMBL" id="DUZY01000002">
    <property type="protein sequence ID" value="DAD26137.1"/>
    <property type="molecule type" value="Genomic_DNA"/>
</dbReference>